<sequence>MKILLFFLLITICSWVNSEQPTNYWRGVAYDDGNYGHHRHESTQHPCSLHDLNCIKHYFAHNSQCSPVHGLGQDVRRIKSIPMSIPHVNITFTLFDVEVKGYNDFKVKEFYINKQTGKLVFEVEFHDLWVYSPFTVIEFHRRGKDSLELSDYAFIEYRDISMTLVVPQDKGINLSEAHVFTYISDARPKTGLGPNFNESKDHQTKRDYHSSIIKPCSLDDLNCIRGVFAHNSKCKPVKGRAPDPYMLQQMDLPIAQANLTFSLINAQVKGLNEWKINNFFINKATDKLVLEVVFDRIVVASPGAKTACHRKGKEDIEVIDYSIIEYYGLSFTLTIPNVKNLKLSNGNIFTYVVDANPLYTLGSAVARNTGYKLDRVYRPCAFDDVDCIRRVFAQNSDCKPVKGPIDDPYVLDWLPIHLAHANVTFILKNAQVGGLNNWKIKEFYLNKVTDKLVLEVVFKAITVYSPAALVKYLRKGKESVEMSDYTTVIYKDLSLTLTVPNIKDLQLFDADVYAYIPDSNPPFSVGSAITDNSDPFLATVFKEMLSNIAVGLKEVFVYKGPAILNAFLEGAICDFYTNNKSS</sequence>
<evidence type="ECO:0000313" key="2">
    <source>
        <dbReference type="Proteomes" id="UP001231649"/>
    </source>
</evidence>
<dbReference type="EMBL" id="CM056795">
    <property type="protein sequence ID" value="KAJ8720917.1"/>
    <property type="molecule type" value="Genomic_DNA"/>
</dbReference>
<organism evidence="1 2">
    <name type="scientific">Mythimna loreyi</name>
    <dbReference type="NCBI Taxonomy" id="667449"/>
    <lineage>
        <taxon>Eukaryota</taxon>
        <taxon>Metazoa</taxon>
        <taxon>Ecdysozoa</taxon>
        <taxon>Arthropoda</taxon>
        <taxon>Hexapoda</taxon>
        <taxon>Insecta</taxon>
        <taxon>Pterygota</taxon>
        <taxon>Neoptera</taxon>
        <taxon>Endopterygota</taxon>
        <taxon>Lepidoptera</taxon>
        <taxon>Glossata</taxon>
        <taxon>Ditrysia</taxon>
        <taxon>Noctuoidea</taxon>
        <taxon>Noctuidae</taxon>
        <taxon>Noctuinae</taxon>
        <taxon>Hadenini</taxon>
        <taxon>Mythimna</taxon>
    </lineage>
</organism>
<accession>A0ACC2QNG8</accession>
<comment type="caution">
    <text evidence="1">The sequence shown here is derived from an EMBL/GenBank/DDBJ whole genome shotgun (WGS) entry which is preliminary data.</text>
</comment>
<evidence type="ECO:0000313" key="1">
    <source>
        <dbReference type="EMBL" id="KAJ8720917.1"/>
    </source>
</evidence>
<proteinExistence type="predicted"/>
<dbReference type="Proteomes" id="UP001231649">
    <property type="component" value="Chromosome 19"/>
</dbReference>
<reference evidence="1" key="1">
    <citation type="submission" date="2023-03" db="EMBL/GenBank/DDBJ databases">
        <title>Chromosome-level genomes of two armyworms, Mythimna separata and Mythimna loreyi, provide insights into the biosynthesis and reception of sex pheromones.</title>
        <authorList>
            <person name="Zhao H."/>
        </authorList>
    </citation>
    <scope>NUCLEOTIDE SEQUENCE</scope>
    <source>
        <strain evidence="1">BeijingLab</strain>
    </source>
</reference>
<keyword evidence="2" id="KW-1185">Reference proteome</keyword>
<gene>
    <name evidence="1" type="ORF">PYW08_006382</name>
</gene>
<protein>
    <submittedName>
        <fullName evidence="1">Uncharacterized protein</fullName>
    </submittedName>
</protein>
<name>A0ACC2QNG8_9NEOP</name>